<dbReference type="GO" id="GO:0003677">
    <property type="term" value="F:DNA binding"/>
    <property type="evidence" value="ECO:0007669"/>
    <property type="project" value="UniProtKB-UniRule"/>
</dbReference>
<evidence type="ECO:0000313" key="12">
    <source>
        <dbReference type="EMBL" id="KAG6491717.1"/>
    </source>
</evidence>
<dbReference type="AlphaFoldDB" id="A0A8J5KP02"/>
<keyword evidence="3" id="KW-0805">Transcription regulation</keyword>
<evidence type="ECO:0000256" key="8">
    <source>
        <dbReference type="PROSITE-ProRule" id="PRU00108"/>
    </source>
</evidence>
<dbReference type="PANTHER" id="PTHR45940">
    <property type="entry name" value="WUSCHEL-RELATED HOMEOBOX 1-RELATED"/>
    <property type="match status" value="1"/>
</dbReference>
<dbReference type="SMART" id="SM00389">
    <property type="entry name" value="HOX"/>
    <property type="match status" value="1"/>
</dbReference>
<evidence type="ECO:0000256" key="6">
    <source>
        <dbReference type="ARBA" id="ARBA00023163"/>
    </source>
</evidence>
<keyword evidence="5 8" id="KW-0371">Homeobox</keyword>
<keyword evidence="13" id="KW-1185">Reference proteome</keyword>
<dbReference type="GO" id="GO:0099402">
    <property type="term" value="P:plant organ development"/>
    <property type="evidence" value="ECO:0007669"/>
    <property type="project" value="InterPro"/>
</dbReference>
<dbReference type="Proteomes" id="UP000734854">
    <property type="component" value="Unassembled WGS sequence"/>
</dbReference>
<name>A0A8J5KP02_ZINOF</name>
<evidence type="ECO:0000256" key="4">
    <source>
        <dbReference type="ARBA" id="ARBA00023125"/>
    </source>
</evidence>
<dbReference type="Pfam" id="PF00046">
    <property type="entry name" value="Homeodomain"/>
    <property type="match status" value="1"/>
</dbReference>
<reference evidence="12 13" key="1">
    <citation type="submission" date="2020-08" db="EMBL/GenBank/DDBJ databases">
        <title>Plant Genome Project.</title>
        <authorList>
            <person name="Zhang R.-G."/>
        </authorList>
    </citation>
    <scope>NUCLEOTIDE SEQUENCE [LARGE SCALE GENOMIC DNA]</scope>
    <source>
        <tissue evidence="12">Rhizome</tissue>
    </source>
</reference>
<protein>
    <recommendedName>
        <fullName evidence="11">Homeobox domain-containing protein</fullName>
    </recommendedName>
</protein>
<dbReference type="EMBL" id="JACMSC010000013">
    <property type="protein sequence ID" value="KAG6491717.1"/>
    <property type="molecule type" value="Genomic_DNA"/>
</dbReference>
<comment type="caution">
    <text evidence="12">The sequence shown here is derived from an EMBL/GenBank/DDBJ whole genome shotgun (WGS) entry which is preliminary data.</text>
</comment>
<dbReference type="GO" id="GO:0003700">
    <property type="term" value="F:DNA-binding transcription factor activity"/>
    <property type="evidence" value="ECO:0007669"/>
    <property type="project" value="InterPro"/>
</dbReference>
<keyword evidence="6" id="KW-0804">Transcription</keyword>
<evidence type="ECO:0000256" key="3">
    <source>
        <dbReference type="ARBA" id="ARBA00023015"/>
    </source>
</evidence>
<keyword evidence="4 8" id="KW-0238">DNA-binding</keyword>
<evidence type="ECO:0000256" key="5">
    <source>
        <dbReference type="ARBA" id="ARBA00023155"/>
    </source>
</evidence>
<evidence type="ECO:0000256" key="1">
    <source>
        <dbReference type="ARBA" id="ARBA00004123"/>
    </source>
</evidence>
<evidence type="ECO:0000259" key="11">
    <source>
        <dbReference type="PROSITE" id="PS50071"/>
    </source>
</evidence>
<comment type="subcellular location">
    <subcellularLocation>
        <location evidence="1 8 9">Nucleus</location>
    </subcellularLocation>
</comment>
<dbReference type="PANTHER" id="PTHR45940:SF3">
    <property type="entry name" value="WUSCHEL-RELATED HOMEOBOX 7"/>
    <property type="match status" value="1"/>
</dbReference>
<keyword evidence="2" id="KW-0217">Developmental protein</keyword>
<gene>
    <name evidence="12" type="ORF">ZIOFF_046653</name>
</gene>
<feature type="region of interest" description="Disordered" evidence="10">
    <location>
        <begin position="68"/>
        <end position="94"/>
    </location>
</feature>
<dbReference type="PROSITE" id="PS50071">
    <property type="entry name" value="HOMEOBOX_2"/>
    <property type="match status" value="1"/>
</dbReference>
<keyword evidence="7 8" id="KW-0539">Nucleus</keyword>
<dbReference type="CDD" id="cd00086">
    <property type="entry name" value="homeodomain"/>
    <property type="match status" value="1"/>
</dbReference>
<organism evidence="12 13">
    <name type="scientific">Zingiber officinale</name>
    <name type="common">Ginger</name>
    <name type="synonym">Amomum zingiber</name>
    <dbReference type="NCBI Taxonomy" id="94328"/>
    <lineage>
        <taxon>Eukaryota</taxon>
        <taxon>Viridiplantae</taxon>
        <taxon>Streptophyta</taxon>
        <taxon>Embryophyta</taxon>
        <taxon>Tracheophyta</taxon>
        <taxon>Spermatophyta</taxon>
        <taxon>Magnoliopsida</taxon>
        <taxon>Liliopsida</taxon>
        <taxon>Zingiberales</taxon>
        <taxon>Zingiberaceae</taxon>
        <taxon>Zingiber</taxon>
    </lineage>
</organism>
<evidence type="ECO:0000313" key="13">
    <source>
        <dbReference type="Proteomes" id="UP000734854"/>
    </source>
</evidence>
<dbReference type="InterPro" id="IPR044555">
    <property type="entry name" value="WUSCHEL-like"/>
</dbReference>
<accession>A0A8J5KP02</accession>
<proteinExistence type="predicted"/>
<dbReference type="GO" id="GO:0005634">
    <property type="term" value="C:nucleus"/>
    <property type="evidence" value="ECO:0007669"/>
    <property type="project" value="UniProtKB-SubCell"/>
</dbReference>
<evidence type="ECO:0000256" key="2">
    <source>
        <dbReference type="ARBA" id="ARBA00022473"/>
    </source>
</evidence>
<dbReference type="OrthoDB" id="1845355at2759"/>
<sequence>MEAVPVGAKCERWNPTAEQVKVLTNLFRSGLRTPTTHQIQMISAHLGAFGKIESKNVFYWFQNHKARERHNKKRRRGPPDDDDEDGTAAGDHRKSRTRCFRVGCSKGKQEVYWQRKEVRGETETLELFPLKSSISEEADKVITVRGELCGRRALYLDAAGRDHPPLDLRLS</sequence>
<evidence type="ECO:0000256" key="9">
    <source>
        <dbReference type="RuleBase" id="RU000682"/>
    </source>
</evidence>
<feature type="DNA-binding region" description="Homeobox" evidence="8">
    <location>
        <begin position="8"/>
        <end position="72"/>
    </location>
</feature>
<dbReference type="InterPro" id="IPR001356">
    <property type="entry name" value="HD"/>
</dbReference>
<evidence type="ECO:0000256" key="7">
    <source>
        <dbReference type="ARBA" id="ARBA00023242"/>
    </source>
</evidence>
<feature type="domain" description="Homeobox" evidence="11">
    <location>
        <begin position="6"/>
        <end position="71"/>
    </location>
</feature>
<evidence type="ECO:0000256" key="10">
    <source>
        <dbReference type="SAM" id="MobiDB-lite"/>
    </source>
</evidence>